<gene>
    <name evidence="3" type="ORF">RQP53_16410</name>
</gene>
<reference evidence="3" key="1">
    <citation type="submission" date="2023-09" db="EMBL/GenBank/DDBJ databases">
        <title>Paucibacter sp. APW11 Genome sequencing and assembly.</title>
        <authorList>
            <person name="Kim I."/>
        </authorList>
    </citation>
    <scope>NUCLEOTIDE SEQUENCE</scope>
    <source>
        <strain evidence="3">APW11</strain>
    </source>
</reference>
<accession>A0ABU3PES5</accession>
<feature type="region of interest" description="Disordered" evidence="1">
    <location>
        <begin position="1"/>
        <end position="23"/>
    </location>
</feature>
<feature type="transmembrane region" description="Helical" evidence="2">
    <location>
        <begin position="118"/>
        <end position="139"/>
    </location>
</feature>
<evidence type="ECO:0000256" key="1">
    <source>
        <dbReference type="SAM" id="MobiDB-lite"/>
    </source>
</evidence>
<dbReference type="RefSeq" id="WP_315651748.1">
    <property type="nucleotide sequence ID" value="NZ_JAVXZY010000007.1"/>
</dbReference>
<evidence type="ECO:0000313" key="4">
    <source>
        <dbReference type="Proteomes" id="UP001246372"/>
    </source>
</evidence>
<feature type="transmembrane region" description="Helical" evidence="2">
    <location>
        <begin position="279"/>
        <end position="305"/>
    </location>
</feature>
<keyword evidence="2" id="KW-0472">Membrane</keyword>
<keyword evidence="2" id="KW-0812">Transmembrane</keyword>
<feature type="transmembrane region" description="Helical" evidence="2">
    <location>
        <begin position="46"/>
        <end position="66"/>
    </location>
</feature>
<name>A0ABU3PES5_9BURK</name>
<feature type="transmembrane region" description="Helical" evidence="2">
    <location>
        <begin position="203"/>
        <end position="225"/>
    </location>
</feature>
<feature type="transmembrane region" description="Helical" evidence="2">
    <location>
        <begin position="94"/>
        <end position="112"/>
    </location>
</feature>
<protein>
    <submittedName>
        <fullName evidence="3">YjgN family protein</fullName>
    </submittedName>
</protein>
<keyword evidence="4" id="KW-1185">Reference proteome</keyword>
<feature type="transmembrane region" description="Helical" evidence="2">
    <location>
        <begin position="160"/>
        <end position="183"/>
    </location>
</feature>
<proteinExistence type="predicted"/>
<feature type="transmembrane region" description="Helical" evidence="2">
    <location>
        <begin position="246"/>
        <end position="273"/>
    </location>
</feature>
<organism evidence="3 4">
    <name type="scientific">Roseateles aquae</name>
    <dbReference type="NCBI Taxonomy" id="3077235"/>
    <lineage>
        <taxon>Bacteria</taxon>
        <taxon>Pseudomonadati</taxon>
        <taxon>Pseudomonadota</taxon>
        <taxon>Betaproteobacteria</taxon>
        <taxon>Burkholderiales</taxon>
        <taxon>Sphaerotilaceae</taxon>
        <taxon>Roseateles</taxon>
    </lineage>
</organism>
<evidence type="ECO:0000313" key="3">
    <source>
        <dbReference type="EMBL" id="MDT9000860.1"/>
    </source>
</evidence>
<keyword evidence="2" id="KW-1133">Transmembrane helix</keyword>
<dbReference type="Pfam" id="PF05987">
    <property type="entry name" value="DUF898"/>
    <property type="match status" value="1"/>
</dbReference>
<dbReference type="Proteomes" id="UP001246372">
    <property type="component" value="Unassembled WGS sequence"/>
</dbReference>
<sequence length="404" mass="44502">MSISGSAAGHDAGDSQHASQLSGWPHSQFSRRRLALQFTGSGSEYFRIWIVNLLLCLVTVGLYWPFAKARRLRYFYANTVIDEQALAFHGDPWLMFRGFILMAVLSLAYGLAGKVSPALALLAFVVLCVVWPALWQTSLKFRMANTSWRGLRFGFVGSRAGAYKALLPIYLPTLLMVAVQLYFADQLQPVRGQRHEPGQAEFFVGLAMIVWTLLLPLGLASIKRYQHGGYLYAGRRSQIDLPTGRAYLIGLKTIGVMLLALLLVLGCVMLGAWLGGRLFGASIVLFGAGVVFAYLSFFAVVAPYFAARSQDLVWNATNADGLQFESNLSYRALAWLTLKNWLLTLLTLGLYRPFAAVNTARMRLEAVSVMADGDPMDLVTMHRAEFKDASGEAAGDFFGIDLGL</sequence>
<evidence type="ECO:0000256" key="2">
    <source>
        <dbReference type="SAM" id="Phobius"/>
    </source>
</evidence>
<dbReference type="InterPro" id="IPR010295">
    <property type="entry name" value="DUF898"/>
</dbReference>
<dbReference type="EMBL" id="JAVXZY010000007">
    <property type="protein sequence ID" value="MDT9000860.1"/>
    <property type="molecule type" value="Genomic_DNA"/>
</dbReference>
<comment type="caution">
    <text evidence="3">The sequence shown here is derived from an EMBL/GenBank/DDBJ whole genome shotgun (WGS) entry which is preliminary data.</text>
</comment>